<protein>
    <submittedName>
        <fullName evidence="2">Uncharacterized protein</fullName>
    </submittedName>
</protein>
<accession>A0A081BZ17</accession>
<proteinExistence type="predicted"/>
<gene>
    <name evidence="2" type="ORF">U27_04539</name>
</gene>
<keyword evidence="1" id="KW-0732">Signal</keyword>
<keyword evidence="3" id="KW-1185">Reference proteome</keyword>
<feature type="signal peptide" evidence="1">
    <location>
        <begin position="1"/>
        <end position="24"/>
    </location>
</feature>
<dbReference type="Proteomes" id="UP000030661">
    <property type="component" value="Unassembled WGS sequence"/>
</dbReference>
<dbReference type="PROSITE" id="PS51257">
    <property type="entry name" value="PROKAR_LIPOPROTEIN"/>
    <property type="match status" value="1"/>
</dbReference>
<feature type="chain" id="PRO_5001755524" evidence="1">
    <location>
        <begin position="25"/>
        <end position="191"/>
    </location>
</feature>
<name>A0A081BZ17_VECG1</name>
<evidence type="ECO:0000256" key="1">
    <source>
        <dbReference type="SAM" id="SignalP"/>
    </source>
</evidence>
<dbReference type="InterPro" id="IPR016187">
    <property type="entry name" value="CTDL_fold"/>
</dbReference>
<dbReference type="AlphaFoldDB" id="A0A081BZ17"/>
<reference evidence="2" key="1">
    <citation type="journal article" date="2015" name="PeerJ">
        <title>First genomic representation of candidate bacterial phylum KSB3 points to enhanced environmental sensing as a trigger of wastewater bulking.</title>
        <authorList>
            <person name="Sekiguchi Y."/>
            <person name="Ohashi A."/>
            <person name="Parks D.H."/>
            <person name="Yamauchi T."/>
            <person name="Tyson G.W."/>
            <person name="Hugenholtz P."/>
        </authorList>
    </citation>
    <scope>NUCLEOTIDE SEQUENCE [LARGE SCALE GENOMIC DNA]</scope>
</reference>
<evidence type="ECO:0000313" key="3">
    <source>
        <dbReference type="Proteomes" id="UP000030661"/>
    </source>
</evidence>
<dbReference type="EMBL" id="DF820466">
    <property type="protein sequence ID" value="GAK57572.1"/>
    <property type="molecule type" value="Genomic_DNA"/>
</dbReference>
<evidence type="ECO:0000313" key="2">
    <source>
        <dbReference type="EMBL" id="GAK57572.1"/>
    </source>
</evidence>
<dbReference type="HOGENOM" id="CLU_1418996_0_0_0"/>
<organism evidence="2">
    <name type="scientific">Vecturithrix granuli</name>
    <dbReference type="NCBI Taxonomy" id="1499967"/>
    <lineage>
        <taxon>Bacteria</taxon>
        <taxon>Candidatus Moduliflexota</taxon>
        <taxon>Candidatus Vecturitrichia</taxon>
        <taxon>Candidatus Vecturitrichales</taxon>
        <taxon>Candidatus Vecturitrichaceae</taxon>
        <taxon>Candidatus Vecturithrix</taxon>
    </lineage>
</organism>
<dbReference type="SUPFAM" id="SSF56436">
    <property type="entry name" value="C-type lectin-like"/>
    <property type="match status" value="1"/>
</dbReference>
<sequence length="191" mass="21292">MRLSVKWCLAALAVFVLVGVVSCSKDDQVSPTSPDLLADDGSSDEIVIKEGDAAGLPVNDSGMGMPFAMDGGDENPLTLEIETDESEPESSDSSDLASAKARRQHYILSWYVRTTRHPVWIGFYSIDRTWFWYTDTLLSVKRRHHFVLWGQPGEGVCLGAWRYPSGKFYGAACVRFPTELGRKRVKTTIRL</sequence>